<dbReference type="Proteomes" id="UP000001889">
    <property type="component" value="Plasmid pCROD1"/>
</dbReference>
<sequence length="100" mass="11608">MLYKDFPGMSTPVFTVFVCTTVKNEYLMYNNRVYSHVKNYADWYSLLIIWIYVFMQTIKNSHSHLSAHHKSGQTLPLTGSRLSTGGTEKRTTLKRIIGSW</sequence>
<name>D2TV51_CITRI</name>
<reference evidence="1 2" key="1">
    <citation type="journal article" date="2010" name="J. Bacteriol.">
        <title>The Citrobacter rodentium genome sequence reveals convergent evolution with human pathogenic Escherichia coli.</title>
        <authorList>
            <person name="Petty N.K."/>
            <person name="Bulgin R."/>
            <person name="Crepin V.F."/>
            <person name="Cerdeno-Tarraga A.M."/>
            <person name="Schroeder G.N."/>
            <person name="Quail M.A."/>
            <person name="Lennard N."/>
            <person name="Corton C."/>
            <person name="Barron A."/>
            <person name="Clark L."/>
            <person name="Toribio A.L."/>
            <person name="Parkhill J."/>
            <person name="Dougan G."/>
            <person name="Frankel G."/>
            <person name="Thomson N.R."/>
        </authorList>
    </citation>
    <scope>NUCLEOTIDE SEQUENCE [LARGE SCALE GENOMIC DNA]</scope>
    <source>
        <strain evidence="1 2">ICC168</strain>
    </source>
</reference>
<dbReference type="HOGENOM" id="CLU_2300817_0_0_6"/>
<protein>
    <submittedName>
        <fullName evidence="1">Uncharacterized protein</fullName>
    </submittedName>
</protein>
<dbReference type="AlphaFoldDB" id="D2TV51"/>
<organism evidence="1 2">
    <name type="scientific">Citrobacter rodentium (strain ICC168)</name>
    <name type="common">Citrobacter freundii biotype 4280</name>
    <dbReference type="NCBI Taxonomy" id="637910"/>
    <lineage>
        <taxon>Bacteria</taxon>
        <taxon>Pseudomonadati</taxon>
        <taxon>Pseudomonadota</taxon>
        <taxon>Gammaproteobacteria</taxon>
        <taxon>Enterobacterales</taxon>
        <taxon>Enterobacteriaceae</taxon>
        <taxon>Citrobacter</taxon>
    </lineage>
</organism>
<gene>
    <name evidence="1" type="ordered locus">ROD_p1331</name>
</gene>
<dbReference type="KEGG" id="cro:ROD_p1331"/>
<geneLocation type="plasmid" evidence="1 2">
    <name>pCROD1</name>
</geneLocation>
<keyword evidence="1" id="KW-0614">Plasmid</keyword>
<keyword evidence="2" id="KW-1185">Reference proteome</keyword>
<evidence type="ECO:0000313" key="1">
    <source>
        <dbReference type="EMBL" id="CBG91794.1"/>
    </source>
</evidence>
<evidence type="ECO:0000313" key="2">
    <source>
        <dbReference type="Proteomes" id="UP000001889"/>
    </source>
</evidence>
<proteinExistence type="predicted"/>
<dbReference type="EMBL" id="FN543503">
    <property type="protein sequence ID" value="CBG91794.1"/>
    <property type="molecule type" value="Genomic_DNA"/>
</dbReference>
<accession>D2TV51</accession>